<dbReference type="InterPro" id="IPR044893">
    <property type="entry name" value="RNA_pol_Rpb1_clamp_domain"/>
</dbReference>
<dbReference type="PANTHER" id="PTHR48446">
    <property type="entry name" value="DNA-DIRECTED RNA POLYMERASE SUBUNIT BETA' N-TERMINAL SECTION"/>
    <property type="match status" value="1"/>
</dbReference>
<dbReference type="Gene3D" id="3.30.1490.180">
    <property type="entry name" value="RNA polymerase ii"/>
    <property type="match status" value="1"/>
</dbReference>
<reference evidence="15" key="1">
    <citation type="submission" date="2023-03" db="EMBL/GenBank/DDBJ databases">
        <title>Chromosome-scale reference genome and RAD-based genetic map of yellow starthistle (Centaurea solstitialis) reveal putative structural variation and QTLs associated with invader traits.</title>
        <authorList>
            <person name="Reatini B."/>
            <person name="Cang F.A."/>
            <person name="Jiang Q."/>
            <person name="Mckibben M.T.W."/>
            <person name="Barker M.S."/>
            <person name="Rieseberg L.H."/>
            <person name="Dlugosch K.M."/>
        </authorList>
    </citation>
    <scope>NUCLEOTIDE SEQUENCE</scope>
    <source>
        <strain evidence="15">CAN-66</strain>
        <tissue evidence="15">Leaf</tissue>
    </source>
</reference>
<keyword evidence="6" id="KW-0479">Metal-binding</keyword>
<comment type="caution">
    <text evidence="15">The sequence shown here is derived from an EMBL/GenBank/DDBJ whole genome shotgun (WGS) entry which is preliminary data.</text>
</comment>
<dbReference type="InterPro" id="IPR007083">
    <property type="entry name" value="RNA_pol_Rpb1_4"/>
</dbReference>
<dbReference type="SUPFAM" id="SSF64484">
    <property type="entry name" value="beta and beta-prime subunits of DNA dependent RNA-polymerase"/>
    <property type="match status" value="1"/>
</dbReference>
<evidence type="ECO:0000256" key="5">
    <source>
        <dbReference type="ARBA" id="ARBA00022695"/>
    </source>
</evidence>
<dbReference type="InterPro" id="IPR035697">
    <property type="entry name" value="RNAP_III_RPC1_N"/>
</dbReference>
<comment type="similarity">
    <text evidence="2 12">Belongs to the RNA polymerase beta' chain family.</text>
</comment>
<dbReference type="Gene3D" id="6.10.250.2940">
    <property type="match status" value="1"/>
</dbReference>
<dbReference type="FunFam" id="2.40.40.20:FF:000019">
    <property type="entry name" value="DNA-directed RNA polymerase II subunit RPB1"/>
    <property type="match status" value="1"/>
</dbReference>
<dbReference type="InterPro" id="IPR007081">
    <property type="entry name" value="RNA_pol_Rpb1_5"/>
</dbReference>
<evidence type="ECO:0000256" key="7">
    <source>
        <dbReference type="ARBA" id="ARBA00022833"/>
    </source>
</evidence>
<evidence type="ECO:0000259" key="14">
    <source>
        <dbReference type="SMART" id="SM00663"/>
    </source>
</evidence>
<dbReference type="Gene3D" id="6.20.50.80">
    <property type="match status" value="1"/>
</dbReference>
<proteinExistence type="inferred from homology"/>
<protein>
    <recommendedName>
        <fullName evidence="12">DNA-directed RNA polymerase subunit</fullName>
        <ecNumber evidence="12">2.7.7.6</ecNumber>
    </recommendedName>
</protein>
<comment type="subcellular location">
    <subcellularLocation>
        <location evidence="1">Nucleus</location>
    </subcellularLocation>
</comment>
<keyword evidence="10" id="KW-0539">Nucleus</keyword>
<evidence type="ECO:0000313" key="16">
    <source>
        <dbReference type="Proteomes" id="UP001172457"/>
    </source>
</evidence>
<name>A0AA38VWX9_9ASTR</name>
<dbReference type="Gene3D" id="4.10.860.120">
    <property type="entry name" value="RNA polymerase II, clamp domain"/>
    <property type="match status" value="1"/>
</dbReference>
<keyword evidence="4 12" id="KW-0808">Transferase</keyword>
<sequence>MMNRNRGQKDIPLVFTKQPYVEDVGPQRIKSIKFSMLSDADILKMGEVQVSRSQCYVSQDKQSPTPNGLLDPHMGAPKRPKSAKCETCHGEFEVCPGHFGYSKLVLPVYNVGYLSHIVDILKCICKFCSRILLLEEERVDLLKKMRNPKLDHLKKNEIFKRVVKRCTAMASSRKAVTCSRCGYINGIVKRAVGTVGVIHDRSKVQDTTSEELRDAISHMNESKKTPAILSSFLNPDKALKLFKKMLDEDCDLLYLADRPEKLIMSSILVPPLPIRPSVIVDGGTTSNENDITLRLAEIIRANATLNQALTETSVNNKSQDAWEHLQIMDALYINSEVRVSQQLSMRNAKPISGLVQRLKGKQGRFRGNLSGKRVEYTGRTVISPDPNLKITEVAVPILMACILTYPERVSHHNIERLREAVRNGPSKYPGAKHIKKATHGTLMLHTNARKRLADELKFGDIVERHLIDGDVVLFNRQPSLHRMSIMSHRARIMPWRTLRFNESVCNPYNADFDGDEMNLHVPQTEEARTEALLLMGVQNNLCTPKNGEILVASTQDFLTSSFLITRKDTFYDRASFALMCCYMGDAMDPIDLPTPAFIYYTIYFQPIELWTGKQLFSVLLRPHADMRVYLNLTLTEKSYTKPSGKRDKPYETMCPNDGYVYIYNSELLSGQLGKATLGNGNKDGIYSVLLRDYNPNAAAACMNRLAKLSARWIGNHGFSIGIDDVQPGDDLNDNTSRIISEGNRKCDNFILDFNKGKLKLQPGCLYGKTTLEEQPLIMSQCGSKGSPINISQMIACVGQQSVGGQRAPNGFIDRSLPHFQRMSKTPAAKGFVANSFYSGLTATEFFFHTMGGREGLVDTAVKTADTGYMSRRLIKGLEDLSVYYDNTVRDSSACIVQFTYGGDGRDPSQMEGKAGFPLNFDRLLMKAKATCPAGKHRGMSPSEIREVVDERLSMHDMTPEGGCSEDFGKKLKGFVEKYAMTLESTRRALRPHNGEIQAEESTILEDVAQSISGITSQQLQVFLNTCISRYHQKKIEAGTNIGAIGAQSIGEPGTQMTLKTFHFAGVASMNVTLGVPRIKEILNAAKKISTPVITAKLNTNNNISFAKMVKGQMERTLLGQVAKSIKLVLGLRSASIVISLDKDTIQALQISIDAYTVKDSILKTPKIKLKEQHIKVLDARKLEVNPPSDRNKLYFDLHWLKNKLPTVVVKGIGTIERAVINKKKDRDKFNLLVEGTGIQAVMGMEGINGHETTTNHILELQSTLGIEAARRSIIKEIQYTMESHGMSIDIRHMMLLADVMTYKLMLLIGEVLGITRFGIQKMKESVLMLASFEKTTDHLFSAAVHGRVDKIEGVSECIIMGIPMQAGTGMIGVKQRVPQVEMCKRSEVIIS</sequence>
<evidence type="ECO:0000256" key="12">
    <source>
        <dbReference type="RuleBase" id="RU004279"/>
    </source>
</evidence>
<gene>
    <name evidence="15" type="ORF">OSB04_030680</name>
</gene>
<evidence type="ECO:0000256" key="13">
    <source>
        <dbReference type="SAM" id="MobiDB-lite"/>
    </source>
</evidence>
<dbReference type="PANTHER" id="PTHR48446:SF1">
    <property type="entry name" value="DNA-DIRECTED RNA POLYMERASE SUBUNIT BETA' N-TERMINAL SECTION"/>
    <property type="match status" value="1"/>
</dbReference>
<evidence type="ECO:0000256" key="6">
    <source>
        <dbReference type="ARBA" id="ARBA00022723"/>
    </source>
</evidence>
<dbReference type="FunFam" id="1.10.150.390:FF:000006">
    <property type="entry name" value="DNA-directed RNA polymerase subunit"/>
    <property type="match status" value="1"/>
</dbReference>
<evidence type="ECO:0000256" key="10">
    <source>
        <dbReference type="ARBA" id="ARBA00023242"/>
    </source>
</evidence>
<dbReference type="Gene3D" id="1.10.132.30">
    <property type="match status" value="1"/>
</dbReference>
<dbReference type="GO" id="GO:0046872">
    <property type="term" value="F:metal ion binding"/>
    <property type="evidence" value="ECO:0007669"/>
    <property type="project" value="UniProtKB-KW"/>
</dbReference>
<dbReference type="InterPro" id="IPR007080">
    <property type="entry name" value="RNA_pol_Rpb1_1"/>
</dbReference>
<dbReference type="InterPro" id="IPR038120">
    <property type="entry name" value="Rpb1_funnel_sf"/>
</dbReference>
<dbReference type="Pfam" id="PF04983">
    <property type="entry name" value="RNA_pol_Rpb1_3"/>
    <property type="match status" value="1"/>
</dbReference>
<comment type="function">
    <text evidence="12">DNA-dependent RNA polymerase catalyzes the transcription of DNA into RNA using the four ribonucleoside triphosphates as substrates.</text>
</comment>
<dbReference type="FunFam" id="1.10.274.100:FF:000007">
    <property type="entry name" value="DNA-directed RNA polymerase subunit"/>
    <property type="match status" value="1"/>
</dbReference>
<keyword evidence="3 12" id="KW-0240">DNA-directed RNA polymerase</keyword>
<evidence type="ECO:0000256" key="4">
    <source>
        <dbReference type="ARBA" id="ARBA00022679"/>
    </source>
</evidence>
<keyword evidence="9 12" id="KW-0804">Transcription</keyword>
<evidence type="ECO:0000256" key="1">
    <source>
        <dbReference type="ARBA" id="ARBA00004123"/>
    </source>
</evidence>
<keyword evidence="7" id="KW-0862">Zinc</keyword>
<dbReference type="Gene3D" id="2.40.40.20">
    <property type="match status" value="1"/>
</dbReference>
<evidence type="ECO:0000256" key="9">
    <source>
        <dbReference type="ARBA" id="ARBA00023163"/>
    </source>
</evidence>
<dbReference type="Pfam" id="PF05000">
    <property type="entry name" value="RNA_pol_Rpb1_4"/>
    <property type="match status" value="1"/>
</dbReference>
<organism evidence="15 16">
    <name type="scientific">Centaurea solstitialis</name>
    <name type="common">yellow star-thistle</name>
    <dbReference type="NCBI Taxonomy" id="347529"/>
    <lineage>
        <taxon>Eukaryota</taxon>
        <taxon>Viridiplantae</taxon>
        <taxon>Streptophyta</taxon>
        <taxon>Embryophyta</taxon>
        <taxon>Tracheophyta</taxon>
        <taxon>Spermatophyta</taxon>
        <taxon>Magnoliopsida</taxon>
        <taxon>eudicotyledons</taxon>
        <taxon>Gunneridae</taxon>
        <taxon>Pentapetalae</taxon>
        <taxon>asterids</taxon>
        <taxon>campanulids</taxon>
        <taxon>Asterales</taxon>
        <taxon>Asteraceae</taxon>
        <taxon>Carduoideae</taxon>
        <taxon>Cardueae</taxon>
        <taxon>Centaureinae</taxon>
        <taxon>Centaurea</taxon>
    </lineage>
</organism>
<dbReference type="EMBL" id="JARYMX010000008">
    <property type="protein sequence ID" value="KAJ9537947.1"/>
    <property type="molecule type" value="Genomic_DNA"/>
</dbReference>
<dbReference type="Pfam" id="PF00623">
    <property type="entry name" value="RNA_pol_Rpb1_2"/>
    <property type="match status" value="1"/>
</dbReference>
<dbReference type="GO" id="GO:0000428">
    <property type="term" value="C:DNA-directed RNA polymerase complex"/>
    <property type="evidence" value="ECO:0007669"/>
    <property type="project" value="UniProtKB-KW"/>
</dbReference>
<evidence type="ECO:0000256" key="2">
    <source>
        <dbReference type="ARBA" id="ARBA00006460"/>
    </source>
</evidence>
<dbReference type="InterPro" id="IPR000722">
    <property type="entry name" value="RNA_pol_asu"/>
</dbReference>
<feature type="domain" description="RNA polymerase N-terminal" evidence="14">
    <location>
        <begin position="260"/>
        <end position="565"/>
    </location>
</feature>
<evidence type="ECO:0000256" key="8">
    <source>
        <dbReference type="ARBA" id="ARBA00022842"/>
    </source>
</evidence>
<dbReference type="EC" id="2.7.7.6" evidence="12"/>
<dbReference type="InterPro" id="IPR035698">
    <property type="entry name" value="RNAP_III_Rpc1_C"/>
</dbReference>
<dbReference type="Gene3D" id="1.10.274.100">
    <property type="entry name" value="RNA polymerase Rpb1, domain 3"/>
    <property type="match status" value="1"/>
</dbReference>
<evidence type="ECO:0000313" key="15">
    <source>
        <dbReference type="EMBL" id="KAJ9537947.1"/>
    </source>
</evidence>
<keyword evidence="8" id="KW-0460">Magnesium</keyword>
<dbReference type="Proteomes" id="UP001172457">
    <property type="component" value="Chromosome 8"/>
</dbReference>
<dbReference type="Pfam" id="PF04997">
    <property type="entry name" value="RNA_pol_Rpb1_1"/>
    <property type="match status" value="1"/>
</dbReference>
<dbReference type="CDD" id="cd02583">
    <property type="entry name" value="RNAP_III_RPC1_N"/>
    <property type="match status" value="1"/>
</dbReference>
<dbReference type="InterPro" id="IPR007066">
    <property type="entry name" value="RNA_pol_Rpb1_3"/>
</dbReference>
<dbReference type="SMART" id="SM00663">
    <property type="entry name" value="RPOLA_N"/>
    <property type="match status" value="1"/>
</dbReference>
<accession>A0AA38VWX9</accession>
<dbReference type="CDD" id="cd02736">
    <property type="entry name" value="RNAP_III_Rpc1_C"/>
    <property type="match status" value="1"/>
</dbReference>
<dbReference type="GO" id="GO:0005634">
    <property type="term" value="C:nucleus"/>
    <property type="evidence" value="ECO:0007669"/>
    <property type="project" value="UniProtKB-SubCell"/>
</dbReference>
<dbReference type="GO" id="GO:0006351">
    <property type="term" value="P:DNA-templated transcription"/>
    <property type="evidence" value="ECO:0007669"/>
    <property type="project" value="InterPro"/>
</dbReference>
<dbReference type="GO" id="GO:0003899">
    <property type="term" value="F:DNA-directed RNA polymerase activity"/>
    <property type="evidence" value="ECO:0007669"/>
    <property type="project" value="UniProtKB-EC"/>
</dbReference>
<dbReference type="InterPro" id="IPR015700">
    <property type="entry name" value="RPC1"/>
</dbReference>
<feature type="region of interest" description="Disordered" evidence="13">
    <location>
        <begin position="58"/>
        <end position="78"/>
    </location>
</feature>
<dbReference type="InterPro" id="IPR006592">
    <property type="entry name" value="RNA_pol_N"/>
</dbReference>
<dbReference type="GO" id="GO:0003677">
    <property type="term" value="F:DNA binding"/>
    <property type="evidence" value="ECO:0007669"/>
    <property type="project" value="InterPro"/>
</dbReference>
<keyword evidence="5 12" id="KW-0548">Nucleotidyltransferase</keyword>
<evidence type="ECO:0000256" key="11">
    <source>
        <dbReference type="ARBA" id="ARBA00048552"/>
    </source>
</evidence>
<dbReference type="Gene3D" id="1.10.150.390">
    <property type="match status" value="1"/>
</dbReference>
<dbReference type="InterPro" id="IPR042102">
    <property type="entry name" value="RNA_pol_Rpb1_3_sf"/>
</dbReference>
<evidence type="ECO:0000256" key="3">
    <source>
        <dbReference type="ARBA" id="ARBA00022478"/>
    </source>
</evidence>
<keyword evidence="16" id="KW-1185">Reference proteome</keyword>
<comment type="catalytic activity">
    <reaction evidence="11 12">
        <text>RNA(n) + a ribonucleoside 5'-triphosphate = RNA(n+1) + diphosphate</text>
        <dbReference type="Rhea" id="RHEA:21248"/>
        <dbReference type="Rhea" id="RHEA-COMP:14527"/>
        <dbReference type="Rhea" id="RHEA-COMP:17342"/>
        <dbReference type="ChEBI" id="CHEBI:33019"/>
        <dbReference type="ChEBI" id="CHEBI:61557"/>
        <dbReference type="ChEBI" id="CHEBI:140395"/>
        <dbReference type="EC" id="2.7.7.6"/>
    </reaction>
</comment>
<dbReference type="Pfam" id="PF04998">
    <property type="entry name" value="RNA_pol_Rpb1_5"/>
    <property type="match status" value="1"/>
</dbReference>